<dbReference type="eggNOG" id="arCOG02118">
    <property type="taxonomic scope" value="Archaea"/>
</dbReference>
<reference evidence="1 2" key="1">
    <citation type="journal article" date="2007" name="Archaea">
        <title>The genome of Hyperthermus butylicus: a sulfur-reducing, peptide fermenting, neutrophilic Crenarchaeote growing up to 108 degrees C.</title>
        <authorList>
            <person name="Brugger K."/>
            <person name="Chen L."/>
            <person name="Stark M."/>
            <person name="Zibat A."/>
            <person name="Redder P."/>
            <person name="Ruepp A."/>
            <person name="Awayez M."/>
            <person name="She Q."/>
            <person name="Garrett R.A."/>
            <person name="Klenk H.P."/>
        </authorList>
    </citation>
    <scope>NUCLEOTIDE SEQUENCE [LARGE SCALE GENOMIC DNA]</scope>
    <source>
        <strain evidence="2">DSM 5456 / JCM 9403 / PLM1-5</strain>
    </source>
</reference>
<name>A2BK71_HYPBU</name>
<evidence type="ECO:0000313" key="1">
    <source>
        <dbReference type="EMBL" id="ABM80382.1"/>
    </source>
</evidence>
<sequence length="154" mass="16964">MSAQTNEAVLKVLDKLSQLNPEELERLVDSLIEAKEALAQMARIAAKLKETGVLDVIETFLDSSAEQFNAMTRPDIMSMVANMMMAAWILGQIPHGMLVELGNKVSTCTAAAKEEFDKTNKKLGLMEMLNIMRSPEFAAALKAMQKMLACLKSK</sequence>
<keyword evidence="2" id="KW-1185">Reference proteome</keyword>
<evidence type="ECO:0000313" key="2">
    <source>
        <dbReference type="Proteomes" id="UP000002593"/>
    </source>
</evidence>
<dbReference type="Proteomes" id="UP000002593">
    <property type="component" value="Chromosome"/>
</dbReference>
<dbReference type="KEGG" id="hbu:Hbut_0520"/>
<protein>
    <submittedName>
        <fullName evidence="1">Uncharacterized protein</fullName>
    </submittedName>
</protein>
<dbReference type="EMBL" id="CP000493">
    <property type="protein sequence ID" value="ABM80382.1"/>
    <property type="molecule type" value="Genomic_DNA"/>
</dbReference>
<dbReference type="STRING" id="415426.Hbut_0520"/>
<dbReference type="AlphaFoldDB" id="A2BK71"/>
<proteinExistence type="predicted"/>
<dbReference type="GeneID" id="4782399"/>
<dbReference type="RefSeq" id="WP_011821700.1">
    <property type="nucleotide sequence ID" value="NC_008818.1"/>
</dbReference>
<dbReference type="HOGENOM" id="CLU_1700256_0_0_2"/>
<organism evidence="1 2">
    <name type="scientific">Hyperthermus butylicus (strain DSM 5456 / JCM 9403 / PLM1-5)</name>
    <dbReference type="NCBI Taxonomy" id="415426"/>
    <lineage>
        <taxon>Archaea</taxon>
        <taxon>Thermoproteota</taxon>
        <taxon>Thermoprotei</taxon>
        <taxon>Desulfurococcales</taxon>
        <taxon>Pyrodictiaceae</taxon>
        <taxon>Hyperthermus</taxon>
    </lineage>
</organism>
<dbReference type="EnsemblBacteria" id="ABM80382">
    <property type="protein sequence ID" value="ABM80382"/>
    <property type="gene ID" value="Hbut_0520"/>
</dbReference>
<gene>
    <name evidence="1" type="ordered locus">Hbut_0520</name>
</gene>
<accession>A2BK71</accession>